<keyword evidence="1" id="KW-0472">Membrane</keyword>
<dbReference type="AlphaFoldDB" id="A0AAU7W5K7"/>
<proteinExistence type="predicted"/>
<keyword evidence="1" id="KW-0812">Transmembrane</keyword>
<reference evidence="2" key="1">
    <citation type="submission" date="2024-05" db="EMBL/GenBank/DDBJ databases">
        <authorList>
            <person name="Yu L."/>
        </authorList>
    </citation>
    <scope>NUCLEOTIDE SEQUENCE</scope>
    <source>
        <strain evidence="2">G08B096</strain>
    </source>
</reference>
<accession>A0AAU7W5K7</accession>
<evidence type="ECO:0000313" key="2">
    <source>
        <dbReference type="EMBL" id="XBX81723.1"/>
    </source>
</evidence>
<dbReference type="RefSeq" id="WP_350347746.1">
    <property type="nucleotide sequence ID" value="NZ_CP158374.1"/>
</dbReference>
<name>A0AAU7W5K7_9MICO</name>
<organism evidence="2">
    <name type="scientific">Agromyces sp. G08B096</name>
    <dbReference type="NCBI Taxonomy" id="3156399"/>
    <lineage>
        <taxon>Bacteria</taxon>
        <taxon>Bacillati</taxon>
        <taxon>Actinomycetota</taxon>
        <taxon>Actinomycetes</taxon>
        <taxon>Micrococcales</taxon>
        <taxon>Microbacteriaceae</taxon>
        <taxon>Agromyces</taxon>
    </lineage>
</organism>
<sequence>MTAEDESEYADRIRELRLAIRQRRQARRRAFWVGVRELVLSIPAAILMRIGG</sequence>
<dbReference type="EMBL" id="CP158374">
    <property type="protein sequence ID" value="XBX81723.1"/>
    <property type="molecule type" value="Genomic_DNA"/>
</dbReference>
<gene>
    <name evidence="2" type="ORF">ABIQ69_14025</name>
</gene>
<protein>
    <submittedName>
        <fullName evidence="2">Uncharacterized protein</fullName>
    </submittedName>
</protein>
<evidence type="ECO:0000256" key="1">
    <source>
        <dbReference type="SAM" id="Phobius"/>
    </source>
</evidence>
<feature type="transmembrane region" description="Helical" evidence="1">
    <location>
        <begin position="30"/>
        <end position="50"/>
    </location>
</feature>
<keyword evidence="1" id="KW-1133">Transmembrane helix</keyword>